<dbReference type="PANTHER" id="PTHR46579:SF1">
    <property type="entry name" value="F5_8 TYPE C DOMAIN-CONTAINING PROTEIN"/>
    <property type="match status" value="1"/>
</dbReference>
<name>A0AA39NN36_9AGAR</name>
<comment type="caution">
    <text evidence="1">The sequence shown here is derived from an EMBL/GenBank/DDBJ whole genome shotgun (WGS) entry which is preliminary data.</text>
</comment>
<evidence type="ECO:0000313" key="2">
    <source>
        <dbReference type="Proteomes" id="UP001175227"/>
    </source>
</evidence>
<dbReference type="EMBL" id="JAUEPR010000068">
    <property type="protein sequence ID" value="KAK0468700.1"/>
    <property type="molecule type" value="Genomic_DNA"/>
</dbReference>
<protein>
    <submittedName>
        <fullName evidence="1">Uncharacterized protein</fullName>
    </submittedName>
</protein>
<accession>A0AA39NN36</accession>
<gene>
    <name evidence="1" type="ORF">IW261DRAFT_1426209</name>
</gene>
<keyword evidence="2" id="KW-1185">Reference proteome</keyword>
<sequence>MPELCMTYDDPFLVLDPNQSAGLYEFERHLCIYRDIAEWEGLASTSSKDHLLAKTILGDIEMALQSIGMLKRTRWMNQRLNNFVRTYQYSRSWRSLEPLSFLCNLVAGTLHLLAHLSELQSYFTMSGIKLLLHQTLMASTKSPEEQDDILSSIPTNIRQTNGLLGAEPSVKAFLCCPKCYKTYRLEDPGSYPEFCDFRVFPGDTPCHRRLRSPSQGGIALPVHQFLYQDLQQWIGRMYPHPDIEKFLDRYRSQCSRDSGDMEDIWDGSVLWEFSQNECKLELDDAENLQFDAWPKRTYDEHVGHARSWKQAGDSNTREKLFNQHQVRWSEFLRLPYWDPTRFITINSMHGFYLGLFQRHICKIWGMDVRLREGEEFSVWRKDGVPTPDELAEGHRAYLGGHLKGLRCAILIQLCRDLGLNYSGGSTALVDQLNKHRAVFPEHIQHLQWADQPVSDPGDDHISINTLFNTGLKSEIAALNVDTLAQMCASKIGGFTSEYFKALGSTKMVKVLQDKRKELGIISLSGCLKGANKGKSSRKTSPTIVLGRDVLKEIRTDIASRVVPSHVGRAPAHPGEASWGKFTTDQWKIFCTIHLPYTLTCLWGSFKDSQDLTEQRWYKMLQNFLHLVMAVKLATATIQNDRTIQLYEYHMKTYLTMLLELYPGTKISIYQHLSLHFGDQLQCFGPNWAWCCFAFERYNGALQKFNTNNKFGPMEMTMMRSFCKQQNIKALYHPDILPDDCDVADGTHVKDPQDRHVDLLHNDEHIQLQGVLDDELAAKSASYIDVVRCAGHLFTTQKRGLANSSVANSANRSVRHIDKIFKHTHVGEKGTRIMETFAVVRILKELLGPLCHFDHFSEFPHMTGQLVSN</sequence>
<proteinExistence type="predicted"/>
<dbReference type="AlphaFoldDB" id="A0AA39NN36"/>
<dbReference type="PANTHER" id="PTHR46579">
    <property type="entry name" value="F5/8 TYPE C DOMAIN-CONTAINING PROTEIN-RELATED"/>
    <property type="match status" value="1"/>
</dbReference>
<reference evidence="1" key="1">
    <citation type="submission" date="2023-06" db="EMBL/GenBank/DDBJ databases">
        <authorList>
            <consortium name="Lawrence Berkeley National Laboratory"/>
            <person name="Ahrendt S."/>
            <person name="Sahu N."/>
            <person name="Indic B."/>
            <person name="Wong-Bajracharya J."/>
            <person name="Merenyi Z."/>
            <person name="Ke H.-M."/>
            <person name="Monk M."/>
            <person name="Kocsube S."/>
            <person name="Drula E."/>
            <person name="Lipzen A."/>
            <person name="Balint B."/>
            <person name="Henrissat B."/>
            <person name="Andreopoulos B."/>
            <person name="Martin F.M."/>
            <person name="Harder C.B."/>
            <person name="Rigling D."/>
            <person name="Ford K.L."/>
            <person name="Foster G.D."/>
            <person name="Pangilinan J."/>
            <person name="Papanicolaou A."/>
            <person name="Barry K."/>
            <person name="LaButti K."/>
            <person name="Viragh M."/>
            <person name="Koriabine M."/>
            <person name="Yan M."/>
            <person name="Riley R."/>
            <person name="Champramary S."/>
            <person name="Plett K.L."/>
            <person name="Tsai I.J."/>
            <person name="Slot J."/>
            <person name="Sipos G."/>
            <person name="Plett J."/>
            <person name="Nagy L.G."/>
            <person name="Grigoriev I.V."/>
        </authorList>
    </citation>
    <scope>NUCLEOTIDE SEQUENCE</scope>
    <source>
        <strain evidence="1">ICMP 16352</strain>
    </source>
</reference>
<evidence type="ECO:0000313" key="1">
    <source>
        <dbReference type="EMBL" id="KAK0468700.1"/>
    </source>
</evidence>
<dbReference type="Proteomes" id="UP001175227">
    <property type="component" value="Unassembled WGS sequence"/>
</dbReference>
<organism evidence="1 2">
    <name type="scientific">Armillaria novae-zelandiae</name>
    <dbReference type="NCBI Taxonomy" id="153914"/>
    <lineage>
        <taxon>Eukaryota</taxon>
        <taxon>Fungi</taxon>
        <taxon>Dikarya</taxon>
        <taxon>Basidiomycota</taxon>
        <taxon>Agaricomycotina</taxon>
        <taxon>Agaricomycetes</taxon>
        <taxon>Agaricomycetidae</taxon>
        <taxon>Agaricales</taxon>
        <taxon>Marasmiineae</taxon>
        <taxon>Physalacriaceae</taxon>
        <taxon>Armillaria</taxon>
    </lineage>
</organism>